<feature type="transmembrane region" description="Helical" evidence="6">
    <location>
        <begin position="181"/>
        <end position="201"/>
    </location>
</feature>
<proteinExistence type="predicted"/>
<evidence type="ECO:0000256" key="6">
    <source>
        <dbReference type="SAM" id="Phobius"/>
    </source>
</evidence>
<feature type="transmembrane region" description="Helical" evidence="6">
    <location>
        <begin position="140"/>
        <end position="169"/>
    </location>
</feature>
<keyword evidence="2 6" id="KW-0812">Transmembrane</keyword>
<gene>
    <name evidence="7" type="primary">rodA</name>
    <name evidence="7" type="ORF">GT409_13700</name>
</gene>
<feature type="transmembrane region" description="Helical" evidence="6">
    <location>
        <begin position="271"/>
        <end position="292"/>
    </location>
</feature>
<keyword evidence="3" id="KW-0133">Cell shape</keyword>
<keyword evidence="5 6" id="KW-0472">Membrane</keyword>
<reference evidence="7 8" key="1">
    <citation type="submission" date="2020-01" db="EMBL/GenBank/DDBJ databases">
        <title>Ponticoccus aerotolerans gen. nov., sp. nov., an anaerobic bacterium and proposal of Ponticoccusceae fam. nov., Ponticoccusles ord. nov. and Ponticoccuse classis nov. in the phylum Kiritimatiellaeota.</title>
        <authorList>
            <person name="Zhou L.Y."/>
            <person name="Du Z.J."/>
        </authorList>
    </citation>
    <scope>NUCLEOTIDE SEQUENCE [LARGE SCALE GENOMIC DNA]</scope>
    <source>
        <strain evidence="7 8">S-5007</strain>
    </source>
</reference>
<keyword evidence="4 6" id="KW-1133">Transmembrane helix</keyword>
<dbReference type="GO" id="GO:0008360">
    <property type="term" value="P:regulation of cell shape"/>
    <property type="evidence" value="ECO:0007669"/>
    <property type="project" value="UniProtKB-KW"/>
</dbReference>
<dbReference type="GO" id="GO:0051301">
    <property type="term" value="P:cell division"/>
    <property type="evidence" value="ECO:0007669"/>
    <property type="project" value="InterPro"/>
</dbReference>
<dbReference type="GO" id="GO:0005886">
    <property type="term" value="C:plasma membrane"/>
    <property type="evidence" value="ECO:0007669"/>
    <property type="project" value="TreeGrafter"/>
</dbReference>
<protein>
    <submittedName>
        <fullName evidence="7">Rod shape-determining protein RodA</fullName>
    </submittedName>
</protein>
<feature type="transmembrane region" description="Helical" evidence="6">
    <location>
        <begin position="349"/>
        <end position="369"/>
    </location>
</feature>
<accession>A0A6P1M977</accession>
<evidence type="ECO:0000313" key="7">
    <source>
        <dbReference type="EMBL" id="QHI70447.1"/>
    </source>
</evidence>
<dbReference type="RefSeq" id="WP_160629624.1">
    <property type="nucleotide sequence ID" value="NZ_CP047593.1"/>
</dbReference>
<evidence type="ECO:0000256" key="3">
    <source>
        <dbReference type="ARBA" id="ARBA00022960"/>
    </source>
</evidence>
<evidence type="ECO:0000256" key="5">
    <source>
        <dbReference type="ARBA" id="ARBA00023136"/>
    </source>
</evidence>
<evidence type="ECO:0000256" key="2">
    <source>
        <dbReference type="ARBA" id="ARBA00022692"/>
    </source>
</evidence>
<dbReference type="EMBL" id="CP047593">
    <property type="protein sequence ID" value="QHI70447.1"/>
    <property type="molecule type" value="Genomic_DNA"/>
</dbReference>
<feature type="transmembrane region" description="Helical" evidence="6">
    <location>
        <begin position="313"/>
        <end position="337"/>
    </location>
</feature>
<dbReference type="Proteomes" id="UP000464954">
    <property type="component" value="Chromosome"/>
</dbReference>
<feature type="transmembrane region" description="Helical" evidence="6">
    <location>
        <begin position="73"/>
        <end position="90"/>
    </location>
</feature>
<evidence type="ECO:0000256" key="4">
    <source>
        <dbReference type="ARBA" id="ARBA00022989"/>
    </source>
</evidence>
<dbReference type="Pfam" id="PF01098">
    <property type="entry name" value="FTSW_RODA_SPOVE"/>
    <property type="match status" value="1"/>
</dbReference>
<comment type="subcellular location">
    <subcellularLocation>
        <location evidence="1">Membrane</location>
        <topology evidence="1">Multi-pass membrane protein</topology>
    </subcellularLocation>
</comment>
<dbReference type="InterPro" id="IPR011923">
    <property type="entry name" value="RodA/MrdB"/>
</dbReference>
<dbReference type="PANTHER" id="PTHR30474">
    <property type="entry name" value="CELL CYCLE PROTEIN"/>
    <property type="match status" value="1"/>
</dbReference>
<evidence type="ECO:0000313" key="8">
    <source>
        <dbReference type="Proteomes" id="UP000464954"/>
    </source>
</evidence>
<keyword evidence="8" id="KW-1185">Reference proteome</keyword>
<feature type="transmembrane region" description="Helical" evidence="6">
    <location>
        <begin position="12"/>
        <end position="32"/>
    </location>
</feature>
<dbReference type="InterPro" id="IPR001182">
    <property type="entry name" value="FtsW/RodA"/>
</dbReference>
<dbReference type="AlphaFoldDB" id="A0A6P1M977"/>
<dbReference type="PANTHER" id="PTHR30474:SF1">
    <property type="entry name" value="PEPTIDOGLYCAN GLYCOSYLTRANSFERASE MRDB"/>
    <property type="match status" value="1"/>
</dbReference>
<dbReference type="GO" id="GO:0032153">
    <property type="term" value="C:cell division site"/>
    <property type="evidence" value="ECO:0007669"/>
    <property type="project" value="TreeGrafter"/>
</dbReference>
<organism evidence="7 8">
    <name type="scientific">Tichowtungia aerotolerans</name>
    <dbReference type="NCBI Taxonomy" id="2697043"/>
    <lineage>
        <taxon>Bacteria</taxon>
        <taxon>Pseudomonadati</taxon>
        <taxon>Kiritimatiellota</taxon>
        <taxon>Tichowtungiia</taxon>
        <taxon>Tichowtungiales</taxon>
        <taxon>Tichowtungiaceae</taxon>
        <taxon>Tichowtungia</taxon>
    </lineage>
</organism>
<sequence length="374" mass="40773">MIKRIRRFDWTMFGTILALLFLSFLFIFSAGYQNGDTTLSGKALRQVVWASIGLGCYSAATAFDYRKFKELHWWTYAATLAGLVLVFLFPEKNNAHRWIPMPGFDLQPSEFAKLGVVFTLAGVLSDPATDTDDVGAFFKAFALMAVPFFLIVIEPDLGTSMVLIPVTLAMLFCSGTPVKPIVLLIVIGLLGLITLGVWLRFFPDTCPFLTDYQKSRVLVYLNVSQDPLGAGWNKLQSQIAVGSGGLLGKGYLKGTQNILGFLPRTVAPTDFIYSVVAEETGFAGGGLLLVLYTTITVRCMRAAVLAQDLFGRLLAAGIGVLLFTHVFINIAMTIGLMPITGLPLPLMSYGGSFMVTTMGALGLVQSVYIRRRTV</sequence>
<dbReference type="GO" id="GO:0015648">
    <property type="term" value="F:lipid-linked peptidoglycan transporter activity"/>
    <property type="evidence" value="ECO:0007669"/>
    <property type="project" value="TreeGrafter"/>
</dbReference>
<evidence type="ECO:0000256" key="1">
    <source>
        <dbReference type="ARBA" id="ARBA00004141"/>
    </source>
</evidence>
<name>A0A6P1M977_9BACT</name>
<dbReference type="KEGG" id="taer:GT409_13700"/>
<dbReference type="NCBIfam" id="TIGR02210">
    <property type="entry name" value="rodA_shape"/>
    <property type="match status" value="1"/>
</dbReference>